<dbReference type="InterPro" id="IPR006522">
    <property type="entry name" value="Phage_virion_morphogenesis"/>
</dbReference>
<gene>
    <name evidence="2" type="ORF">PCA31118_02694</name>
</gene>
<evidence type="ECO:0000313" key="3">
    <source>
        <dbReference type="Proteomes" id="UP000414136"/>
    </source>
</evidence>
<name>A0A5E5A704_9BURK</name>
<dbReference type="Pfam" id="PF05069">
    <property type="entry name" value="Phage_tail_S"/>
    <property type="match status" value="1"/>
</dbReference>
<accession>A0A5E5A704</accession>
<reference evidence="2 3" key="1">
    <citation type="submission" date="2019-08" db="EMBL/GenBank/DDBJ databases">
        <authorList>
            <person name="Peeters C."/>
        </authorList>
    </citation>
    <scope>NUCLEOTIDE SEQUENCE [LARGE SCALE GENOMIC DNA]</scope>
    <source>
        <strain evidence="2 3">LMG 31118</strain>
    </source>
</reference>
<dbReference type="OrthoDB" id="6402405at2"/>
<feature type="region of interest" description="Disordered" evidence="1">
    <location>
        <begin position="46"/>
        <end position="67"/>
    </location>
</feature>
<sequence length="152" mass="17205">MAGDIRELDAWAVALLNSLEPTGRRMLARQIAGELRRQQQARIAAQTNPDGTAYEPRKPQMRAKAGRVRRKMFTKIRTARYLKIEATSDSAVVKFTGEVQRIARVHHFGLRDRVEKNGPTVKYAVRELIGISDLDCERISDLVLTHISRQPG</sequence>
<dbReference type="RefSeq" id="WP_150625704.1">
    <property type="nucleotide sequence ID" value="NZ_CABPSQ010000004.1"/>
</dbReference>
<keyword evidence="3" id="KW-1185">Reference proteome</keyword>
<dbReference type="Proteomes" id="UP000414136">
    <property type="component" value="Unassembled WGS sequence"/>
</dbReference>
<evidence type="ECO:0000256" key="1">
    <source>
        <dbReference type="SAM" id="MobiDB-lite"/>
    </source>
</evidence>
<evidence type="ECO:0000313" key="2">
    <source>
        <dbReference type="EMBL" id="VVE67890.1"/>
    </source>
</evidence>
<organism evidence="2 3">
    <name type="scientific">Pandoraea captiosa</name>
    <dbReference type="NCBI Taxonomy" id="2508302"/>
    <lineage>
        <taxon>Bacteria</taxon>
        <taxon>Pseudomonadati</taxon>
        <taxon>Pseudomonadota</taxon>
        <taxon>Betaproteobacteria</taxon>
        <taxon>Burkholderiales</taxon>
        <taxon>Burkholderiaceae</taxon>
        <taxon>Pandoraea</taxon>
    </lineage>
</organism>
<proteinExistence type="predicted"/>
<protein>
    <submittedName>
        <fullName evidence="2">Phage virion morphogenesis protein</fullName>
    </submittedName>
</protein>
<dbReference type="AlphaFoldDB" id="A0A5E5A704"/>
<dbReference type="NCBIfam" id="TIGR01635">
    <property type="entry name" value="tail_comp_S"/>
    <property type="match status" value="1"/>
</dbReference>
<dbReference type="EMBL" id="CABPSQ010000004">
    <property type="protein sequence ID" value="VVE67890.1"/>
    <property type="molecule type" value="Genomic_DNA"/>
</dbReference>